<proteinExistence type="predicted"/>
<keyword evidence="3" id="KW-0472">Membrane</keyword>
<gene>
    <name evidence="4" type="ORF">CHR53_20810</name>
</gene>
<accession>A0A3T0I2F7</accession>
<dbReference type="RefSeq" id="WP_127488200.1">
    <property type="nucleotide sequence ID" value="NZ_CP022572.1"/>
</dbReference>
<dbReference type="InterPro" id="IPR012902">
    <property type="entry name" value="N_methyl_site"/>
</dbReference>
<keyword evidence="3" id="KW-0812">Transmembrane</keyword>
<keyword evidence="5" id="KW-1185">Reference proteome</keyword>
<evidence type="ECO:0000313" key="5">
    <source>
        <dbReference type="Proteomes" id="UP000282892"/>
    </source>
</evidence>
<dbReference type="AlphaFoldDB" id="A0A3T0I2F7"/>
<keyword evidence="3" id="KW-1133">Transmembrane helix</keyword>
<name>A0A3T0I2F7_9BACI</name>
<comment type="subcellular location">
    <subcellularLocation>
        <location evidence="1">Cell surface</location>
    </subcellularLocation>
</comment>
<dbReference type="OrthoDB" id="2874752at2"/>
<dbReference type="NCBIfam" id="TIGR02532">
    <property type="entry name" value="IV_pilin_GFxxxE"/>
    <property type="match status" value="1"/>
</dbReference>
<dbReference type="GO" id="GO:0030420">
    <property type="term" value="P:establishment of competence for transformation"/>
    <property type="evidence" value="ECO:0007669"/>
    <property type="project" value="UniProtKB-KW"/>
</dbReference>
<evidence type="ECO:0000313" key="4">
    <source>
        <dbReference type="EMBL" id="AZU63512.1"/>
    </source>
</evidence>
<evidence type="ECO:0000256" key="1">
    <source>
        <dbReference type="ARBA" id="ARBA00004241"/>
    </source>
</evidence>
<dbReference type="STRING" id="1193713.GCA_001636315_01043"/>
<sequence>MELLKNQKGVTLVEVLASIVILSIILISIMGFFPQMGLMNKQNEEKSQAINIAKEILVGWQESNEVKTFISQSDRIIGFTPSYVNENVNYTHFDYNKYPNYYYFETDKNQYNVEIKIKKSPDKSASVLHVHQIVIKLQNKKGNIIAETYGYITRRE</sequence>
<reference evidence="4 5" key="1">
    <citation type="submission" date="2017-07" db="EMBL/GenBank/DDBJ databases">
        <title>The complete genome sequence of Bacillus mesonae strain H20-5, an efficient strain improving plant abiotic stress resistance.</title>
        <authorList>
            <person name="Kim S.Y."/>
            <person name="Song H."/>
            <person name="Sang M.K."/>
            <person name="Weon H.-Y."/>
            <person name="Song J."/>
        </authorList>
    </citation>
    <scope>NUCLEOTIDE SEQUENCE [LARGE SCALE GENOMIC DNA]</scope>
    <source>
        <strain evidence="4 5">H20-5</strain>
    </source>
</reference>
<evidence type="ECO:0000256" key="2">
    <source>
        <dbReference type="ARBA" id="ARBA00023287"/>
    </source>
</evidence>
<dbReference type="GO" id="GO:0009986">
    <property type="term" value="C:cell surface"/>
    <property type="evidence" value="ECO:0007669"/>
    <property type="project" value="UniProtKB-SubCell"/>
</dbReference>
<feature type="transmembrane region" description="Helical" evidence="3">
    <location>
        <begin position="12"/>
        <end position="33"/>
    </location>
</feature>
<organism evidence="4 5">
    <name type="scientific">Neobacillus mesonae</name>
    <dbReference type="NCBI Taxonomy" id="1193713"/>
    <lineage>
        <taxon>Bacteria</taxon>
        <taxon>Bacillati</taxon>
        <taxon>Bacillota</taxon>
        <taxon>Bacilli</taxon>
        <taxon>Bacillales</taxon>
        <taxon>Bacillaceae</taxon>
        <taxon>Neobacillus</taxon>
    </lineage>
</organism>
<dbReference type="KEGG" id="nmk:CHR53_20810"/>
<dbReference type="Pfam" id="PF07963">
    <property type="entry name" value="N_methyl"/>
    <property type="match status" value="1"/>
</dbReference>
<evidence type="ECO:0000256" key="3">
    <source>
        <dbReference type="SAM" id="Phobius"/>
    </source>
</evidence>
<keyword evidence="2" id="KW-0178">Competence</keyword>
<dbReference type="PROSITE" id="PS00409">
    <property type="entry name" value="PROKAR_NTER_METHYL"/>
    <property type="match status" value="1"/>
</dbReference>
<dbReference type="EMBL" id="CP022572">
    <property type="protein sequence ID" value="AZU63512.1"/>
    <property type="molecule type" value="Genomic_DNA"/>
</dbReference>
<protein>
    <recommendedName>
        <fullName evidence="6">Prepilin-type cleavage/methylation domain-containing protein</fullName>
    </recommendedName>
</protein>
<evidence type="ECO:0008006" key="6">
    <source>
        <dbReference type="Google" id="ProtNLM"/>
    </source>
</evidence>
<dbReference type="Proteomes" id="UP000282892">
    <property type="component" value="Chromosome"/>
</dbReference>